<dbReference type="SUPFAM" id="SSF55729">
    <property type="entry name" value="Acyl-CoA N-acyltransferases (Nat)"/>
    <property type="match status" value="1"/>
</dbReference>
<keyword evidence="2" id="KW-0808">Transferase</keyword>
<dbReference type="KEGG" id="bcv:Bcav_0086"/>
<gene>
    <name evidence="2" type="ordered locus">Bcav_0086</name>
</gene>
<sequence length="185" mass="20059">MPVELRPWRPEDAPHLRRARATSPDLATQLGAVDLSTDEACSEFIAGHLGLSTTATHHAIVSDGVVVGNVGLTHIDRRHDTAWVSYWLSAAARGRGLAAPAAATVARWAFRDLDLYRLELGHRLNNPASCRVATAAGFVPEGVERAKLRYGDERFDVETHARLRTDVPPALEKLSFTPPVPALSG</sequence>
<dbReference type="PANTHER" id="PTHR43441:SF10">
    <property type="entry name" value="ACETYLTRANSFERASE"/>
    <property type="match status" value="1"/>
</dbReference>
<dbReference type="Pfam" id="PF13302">
    <property type="entry name" value="Acetyltransf_3"/>
    <property type="match status" value="1"/>
</dbReference>
<reference evidence="2 3" key="1">
    <citation type="journal article" date="2009" name="Stand. Genomic Sci.">
        <title>Complete genome sequence of Beutenbergia cavernae type strain (HKI 0122).</title>
        <authorList>
            <person name="Land M."/>
            <person name="Pukall R."/>
            <person name="Abt B."/>
            <person name="Goker M."/>
            <person name="Rohde M."/>
            <person name="Glavina Del Rio T."/>
            <person name="Tice H."/>
            <person name="Copeland A."/>
            <person name="Cheng J.F."/>
            <person name="Lucas S."/>
            <person name="Chen F."/>
            <person name="Nolan M."/>
            <person name="Bruce D."/>
            <person name="Goodwin L."/>
            <person name="Pitluck S."/>
            <person name="Ivanova N."/>
            <person name="Mavromatis K."/>
            <person name="Ovchinnikova G."/>
            <person name="Pati A."/>
            <person name="Chen A."/>
            <person name="Palaniappan K."/>
            <person name="Hauser L."/>
            <person name="Chang Y.J."/>
            <person name="Jefferies C.C."/>
            <person name="Saunders E."/>
            <person name="Brettin T."/>
            <person name="Detter J.C."/>
            <person name="Han C."/>
            <person name="Chain P."/>
            <person name="Bristow J."/>
            <person name="Eisen J.A."/>
            <person name="Markowitz V."/>
            <person name="Hugenholtz P."/>
            <person name="Kyrpides N.C."/>
            <person name="Klenk H.P."/>
            <person name="Lapidus A."/>
        </authorList>
    </citation>
    <scope>NUCLEOTIDE SEQUENCE [LARGE SCALE GENOMIC DNA]</scope>
    <source>
        <strain evidence="3">ATCC BAA-8 / DSM 12333 / NBRC 16432</strain>
    </source>
</reference>
<dbReference type="GO" id="GO:0005737">
    <property type="term" value="C:cytoplasm"/>
    <property type="evidence" value="ECO:0007669"/>
    <property type="project" value="TreeGrafter"/>
</dbReference>
<keyword evidence="3" id="KW-1185">Reference proteome</keyword>
<dbReference type="InterPro" id="IPR000182">
    <property type="entry name" value="GNAT_dom"/>
</dbReference>
<name>C5BUX7_BEUC1</name>
<dbReference type="AlphaFoldDB" id="C5BUX7"/>
<evidence type="ECO:0000313" key="3">
    <source>
        <dbReference type="Proteomes" id="UP000007962"/>
    </source>
</evidence>
<dbReference type="PROSITE" id="PS51186">
    <property type="entry name" value="GNAT"/>
    <property type="match status" value="1"/>
</dbReference>
<dbReference type="InterPro" id="IPR051908">
    <property type="entry name" value="Ribosomal_N-acetyltransferase"/>
</dbReference>
<dbReference type="InterPro" id="IPR016181">
    <property type="entry name" value="Acyl_CoA_acyltransferase"/>
</dbReference>
<feature type="domain" description="N-acetyltransferase" evidence="1">
    <location>
        <begin position="3"/>
        <end position="168"/>
    </location>
</feature>
<evidence type="ECO:0000259" key="1">
    <source>
        <dbReference type="PROSITE" id="PS51186"/>
    </source>
</evidence>
<evidence type="ECO:0000313" key="2">
    <source>
        <dbReference type="EMBL" id="ACQ78351.1"/>
    </source>
</evidence>
<accession>C5BUX7</accession>
<protein>
    <submittedName>
        <fullName evidence="2">GCN5-related protein N-acetyltransferase</fullName>
    </submittedName>
</protein>
<dbReference type="eggNOG" id="COG1670">
    <property type="taxonomic scope" value="Bacteria"/>
</dbReference>
<dbReference type="OrthoDB" id="2061990at2"/>
<organism evidence="2 3">
    <name type="scientific">Beutenbergia cavernae (strain ATCC BAA-8 / DSM 12333 / CCUG 43141 / JCM 11478 / NBRC 16432 / NCIMB 13614 / HKI 0122)</name>
    <dbReference type="NCBI Taxonomy" id="471853"/>
    <lineage>
        <taxon>Bacteria</taxon>
        <taxon>Bacillati</taxon>
        <taxon>Actinomycetota</taxon>
        <taxon>Actinomycetes</taxon>
        <taxon>Micrococcales</taxon>
        <taxon>Beutenbergiaceae</taxon>
        <taxon>Beutenbergia</taxon>
    </lineage>
</organism>
<dbReference type="HOGENOM" id="CLU_013985_3_4_11"/>
<dbReference type="GO" id="GO:0008999">
    <property type="term" value="F:protein-N-terminal-alanine acetyltransferase activity"/>
    <property type="evidence" value="ECO:0007669"/>
    <property type="project" value="TreeGrafter"/>
</dbReference>
<proteinExistence type="predicted"/>
<dbReference type="Gene3D" id="3.40.630.30">
    <property type="match status" value="1"/>
</dbReference>
<dbReference type="RefSeq" id="WP_012725131.1">
    <property type="nucleotide sequence ID" value="NC_012669.1"/>
</dbReference>
<dbReference type="GO" id="GO:1990189">
    <property type="term" value="F:protein N-terminal-serine acetyltransferase activity"/>
    <property type="evidence" value="ECO:0007669"/>
    <property type="project" value="TreeGrafter"/>
</dbReference>
<dbReference type="PANTHER" id="PTHR43441">
    <property type="entry name" value="RIBOSOMAL-PROTEIN-SERINE ACETYLTRANSFERASE"/>
    <property type="match status" value="1"/>
</dbReference>
<dbReference type="Proteomes" id="UP000007962">
    <property type="component" value="Chromosome"/>
</dbReference>
<dbReference type="EMBL" id="CP001618">
    <property type="protein sequence ID" value="ACQ78351.1"/>
    <property type="molecule type" value="Genomic_DNA"/>
</dbReference>